<dbReference type="Proteomes" id="UP001150830">
    <property type="component" value="Unassembled WGS sequence"/>
</dbReference>
<name>A0A9X3EE94_9GAMM</name>
<keyword evidence="4" id="KW-0732">Signal</keyword>
<evidence type="ECO:0000313" key="6">
    <source>
        <dbReference type="Proteomes" id="UP001150830"/>
    </source>
</evidence>
<dbReference type="RefSeq" id="WP_283174163.1">
    <property type="nucleotide sequence ID" value="NZ_JAPNOA010000029.1"/>
</dbReference>
<keyword evidence="2 3" id="KW-0802">TPR repeat</keyword>
<evidence type="ECO:0000313" key="5">
    <source>
        <dbReference type="EMBL" id="MCY0965954.1"/>
    </source>
</evidence>
<evidence type="ECO:0000256" key="3">
    <source>
        <dbReference type="PROSITE-ProRule" id="PRU00339"/>
    </source>
</evidence>
<dbReference type="AlphaFoldDB" id="A0A9X3EE94"/>
<dbReference type="PROSITE" id="PS50005">
    <property type="entry name" value="TPR"/>
    <property type="match status" value="1"/>
</dbReference>
<dbReference type="InterPro" id="IPR011990">
    <property type="entry name" value="TPR-like_helical_dom_sf"/>
</dbReference>
<dbReference type="EMBL" id="JAPNOA010000029">
    <property type="protein sequence ID" value="MCY0965954.1"/>
    <property type="molecule type" value="Genomic_DNA"/>
</dbReference>
<comment type="caution">
    <text evidence="5">The sequence shown here is derived from an EMBL/GenBank/DDBJ whole genome shotgun (WGS) entry which is preliminary data.</text>
</comment>
<evidence type="ECO:0000256" key="2">
    <source>
        <dbReference type="ARBA" id="ARBA00022803"/>
    </source>
</evidence>
<sequence>MNRHISLLSAALLVMGLGCTVPAVQAADEQPASSSRVKRAQTLRPEIYKQLDAARTQADAKQYNPALQTLQSLEKRKRNSYETAMTYNMYAYVYFNQENYNGAIKAYENVLAVENLPDSLRQTTLYSVAKLYLMQEQYQKALKPLNQWFEVVEQPGAEAFMLRAQVYYQLEQYKSALPDIRKAITMTTEQGNVPRENWLMLERAVYYQNKDFRSLAGCLQNLISYYPKGTYWVQLAAVYNELNQPMKELSTLETAYEQGFLTQESELISFAQALMAQEIPFKAAQVLDKAIKDGKIKDDVRVLSTMGDAWMLAREYDQAITVMTQVAKLSGAGKDYFRLAQIHTERQEWDLALKNVNAAIEKGGLPQGNSAYVLKGLVLFNMDHLADAKNAFAKASSDGNRMASQWIEFIENEEKRREYMAASS</sequence>
<keyword evidence="6" id="KW-1185">Reference proteome</keyword>
<feature type="repeat" description="TPR" evidence="3">
    <location>
        <begin position="157"/>
        <end position="190"/>
    </location>
</feature>
<dbReference type="PANTHER" id="PTHR45641:SF1">
    <property type="entry name" value="AAA+ ATPASE DOMAIN-CONTAINING PROTEIN"/>
    <property type="match status" value="1"/>
</dbReference>
<organism evidence="5 6">
    <name type="scientific">Parathalassolituus penaei</name>
    <dbReference type="NCBI Taxonomy" id="2997323"/>
    <lineage>
        <taxon>Bacteria</taxon>
        <taxon>Pseudomonadati</taxon>
        <taxon>Pseudomonadota</taxon>
        <taxon>Gammaproteobacteria</taxon>
        <taxon>Oceanospirillales</taxon>
        <taxon>Oceanospirillaceae</taxon>
        <taxon>Parathalassolituus</taxon>
    </lineage>
</organism>
<dbReference type="Pfam" id="PF13424">
    <property type="entry name" value="TPR_12"/>
    <property type="match status" value="1"/>
</dbReference>
<protein>
    <submittedName>
        <fullName evidence="5">Tetratricopeptide repeat protein</fullName>
    </submittedName>
</protein>
<dbReference type="SMART" id="SM00028">
    <property type="entry name" value="TPR"/>
    <property type="match status" value="3"/>
</dbReference>
<dbReference type="InterPro" id="IPR019734">
    <property type="entry name" value="TPR_rpt"/>
</dbReference>
<dbReference type="PROSITE" id="PS51257">
    <property type="entry name" value="PROKAR_LIPOPROTEIN"/>
    <property type="match status" value="1"/>
</dbReference>
<evidence type="ECO:0000256" key="4">
    <source>
        <dbReference type="SAM" id="SignalP"/>
    </source>
</evidence>
<accession>A0A9X3EE94</accession>
<feature type="chain" id="PRO_5040882043" evidence="4">
    <location>
        <begin position="27"/>
        <end position="424"/>
    </location>
</feature>
<dbReference type="SUPFAM" id="SSF48452">
    <property type="entry name" value="TPR-like"/>
    <property type="match status" value="2"/>
</dbReference>
<reference evidence="5" key="1">
    <citation type="submission" date="2022-11" db="EMBL/GenBank/DDBJ databases">
        <title>Parathalassolutuus dongxingensis gen. nov., sp. nov., a novel member of family Oceanospirillaceae isolated from a coastal shrimp pond in Guangxi, China.</title>
        <authorList>
            <person name="Chen H."/>
        </authorList>
    </citation>
    <scope>NUCLEOTIDE SEQUENCE</scope>
    <source>
        <strain evidence="5">G-43</strain>
    </source>
</reference>
<evidence type="ECO:0000256" key="1">
    <source>
        <dbReference type="ARBA" id="ARBA00022737"/>
    </source>
</evidence>
<dbReference type="PANTHER" id="PTHR45641">
    <property type="entry name" value="TETRATRICOPEPTIDE REPEAT PROTEIN (AFU_ORTHOLOGUE AFUA_6G03870)"/>
    <property type="match status" value="1"/>
</dbReference>
<gene>
    <name evidence="5" type="ORF">OUO13_12210</name>
</gene>
<dbReference type="Pfam" id="PF13181">
    <property type="entry name" value="TPR_8"/>
    <property type="match status" value="1"/>
</dbReference>
<proteinExistence type="predicted"/>
<dbReference type="Gene3D" id="1.25.40.10">
    <property type="entry name" value="Tetratricopeptide repeat domain"/>
    <property type="match status" value="3"/>
</dbReference>
<keyword evidence="1" id="KW-0677">Repeat</keyword>
<feature type="signal peptide" evidence="4">
    <location>
        <begin position="1"/>
        <end position="26"/>
    </location>
</feature>